<protein>
    <submittedName>
        <fullName evidence="9">Methyl-accepting chemotaxis protein</fullName>
    </submittedName>
</protein>
<dbReference type="Pfam" id="PF00015">
    <property type="entry name" value="MCPsignal"/>
    <property type="match status" value="1"/>
</dbReference>
<dbReference type="PANTHER" id="PTHR32089">
    <property type="entry name" value="METHYL-ACCEPTING CHEMOTAXIS PROTEIN MCPB"/>
    <property type="match status" value="1"/>
</dbReference>
<feature type="transmembrane region" description="Helical" evidence="6">
    <location>
        <begin position="163"/>
        <end position="185"/>
    </location>
</feature>
<name>A0ABS1QR97_9GAMM</name>
<dbReference type="InterPro" id="IPR004089">
    <property type="entry name" value="MCPsignal_dom"/>
</dbReference>
<evidence type="ECO:0000313" key="10">
    <source>
        <dbReference type="Proteomes" id="UP000638570"/>
    </source>
</evidence>
<gene>
    <name evidence="9" type="ORF">JKV55_08625</name>
</gene>
<dbReference type="PROSITE" id="PS50885">
    <property type="entry name" value="HAMP"/>
    <property type="match status" value="1"/>
</dbReference>
<keyword evidence="5" id="KW-0175">Coiled coil</keyword>
<feature type="domain" description="Methyl-accepting transducer" evidence="7">
    <location>
        <begin position="245"/>
        <end position="481"/>
    </location>
</feature>
<keyword evidence="6" id="KW-0812">Transmembrane</keyword>
<dbReference type="Gene3D" id="1.10.287.950">
    <property type="entry name" value="Methyl-accepting chemotaxis protein"/>
    <property type="match status" value="1"/>
</dbReference>
<dbReference type="InterPro" id="IPR003660">
    <property type="entry name" value="HAMP_dom"/>
</dbReference>
<comment type="caution">
    <text evidence="9">The sequence shown here is derived from an EMBL/GenBank/DDBJ whole genome shotgun (WGS) entry which is preliminary data.</text>
</comment>
<proteinExistence type="inferred from homology"/>
<dbReference type="PROSITE" id="PS50111">
    <property type="entry name" value="CHEMOTAXIS_TRANSDUC_2"/>
    <property type="match status" value="1"/>
</dbReference>
<evidence type="ECO:0000259" key="8">
    <source>
        <dbReference type="PROSITE" id="PS50885"/>
    </source>
</evidence>
<evidence type="ECO:0000256" key="4">
    <source>
        <dbReference type="PROSITE-ProRule" id="PRU00284"/>
    </source>
</evidence>
<dbReference type="Gene3D" id="6.10.340.10">
    <property type="match status" value="1"/>
</dbReference>
<evidence type="ECO:0000256" key="1">
    <source>
        <dbReference type="ARBA" id="ARBA00004370"/>
    </source>
</evidence>
<evidence type="ECO:0000256" key="5">
    <source>
        <dbReference type="SAM" id="Coils"/>
    </source>
</evidence>
<dbReference type="CDD" id="cd06225">
    <property type="entry name" value="HAMP"/>
    <property type="match status" value="1"/>
</dbReference>
<dbReference type="RefSeq" id="WP_202084198.1">
    <property type="nucleotide sequence ID" value="NZ_JAERTZ010000018.1"/>
</dbReference>
<accession>A0ABS1QR97</accession>
<feature type="coiled-coil region" evidence="5">
    <location>
        <begin position="108"/>
        <end position="161"/>
    </location>
</feature>
<dbReference type="Pfam" id="PF00672">
    <property type="entry name" value="HAMP"/>
    <property type="match status" value="1"/>
</dbReference>
<dbReference type="SMART" id="SM00283">
    <property type="entry name" value="MA"/>
    <property type="match status" value="1"/>
</dbReference>
<dbReference type="EMBL" id="JAERTZ010000018">
    <property type="protein sequence ID" value="MBL1377393.1"/>
    <property type="molecule type" value="Genomic_DNA"/>
</dbReference>
<evidence type="ECO:0000313" key="9">
    <source>
        <dbReference type="EMBL" id="MBL1377393.1"/>
    </source>
</evidence>
<sequence length="518" mass="56159">MLSIKNLSVTLKLCIGFGSLLFFVLLLSMFGFYGLSNNDATLKRISQIGNLFDEIVFTREANYQQALDGDYHSTELHNQRRQILQDAINQLHTDTQTGRWPSEDMAAVEKLKRDLARYLKEREAARTQSALLAANGLLSDLQDNTNELYFAEEERAAAQAEQVYYLLVSITLVTLAMGGVVTLVISRQIVLPLKQAVEISQRIAKGDLVLEQPDANRRDELGALLASLAVMNGSLRTVVSQIGSASYELTASASQLTSVTDRTQERINDQKNETYFIATAMSEIATTVQEVARNSEDTATAAKGAAEEVVNAQLLSQRAITQIESLASEITSSADFMNRLQQECGRIGSILDVIKEVADQTNLLALNAAIEAARAGEAGRGFAVVADEVRNLAQRTQVSSNEIGKLVSELQGIADESTRTMQESVKHTQASVAAVRDTGAALAVITRQVSDIQQMSELIATATEEQATVTAESNDRVSTVRQSAEASATASAEISSASSRLAGLSQELNGLVRHFSNY</sequence>
<keyword evidence="2 4" id="KW-0807">Transducer</keyword>
<dbReference type="SUPFAM" id="SSF58104">
    <property type="entry name" value="Methyl-accepting chemotaxis protein (MCP) signaling domain"/>
    <property type="match status" value="1"/>
</dbReference>
<dbReference type="SMART" id="SM00304">
    <property type="entry name" value="HAMP"/>
    <property type="match status" value="1"/>
</dbReference>
<keyword evidence="6" id="KW-0472">Membrane</keyword>
<keyword evidence="6" id="KW-1133">Transmembrane helix</keyword>
<feature type="transmembrane region" description="Helical" evidence="6">
    <location>
        <begin position="15"/>
        <end position="35"/>
    </location>
</feature>
<comment type="similarity">
    <text evidence="3">Belongs to the methyl-accepting chemotaxis (MCP) protein family.</text>
</comment>
<evidence type="ECO:0000256" key="3">
    <source>
        <dbReference type="ARBA" id="ARBA00029447"/>
    </source>
</evidence>
<comment type="subcellular location">
    <subcellularLocation>
        <location evidence="1">Membrane</location>
    </subcellularLocation>
</comment>
<dbReference type="CDD" id="cd11386">
    <property type="entry name" value="MCP_signal"/>
    <property type="match status" value="1"/>
</dbReference>
<evidence type="ECO:0000259" key="7">
    <source>
        <dbReference type="PROSITE" id="PS50111"/>
    </source>
</evidence>
<organism evidence="9 10">
    <name type="scientific">Zobellella iuensis</name>
    <dbReference type="NCBI Taxonomy" id="2803811"/>
    <lineage>
        <taxon>Bacteria</taxon>
        <taxon>Pseudomonadati</taxon>
        <taxon>Pseudomonadota</taxon>
        <taxon>Gammaproteobacteria</taxon>
        <taxon>Aeromonadales</taxon>
        <taxon>Aeromonadaceae</taxon>
        <taxon>Zobellella</taxon>
    </lineage>
</organism>
<dbReference type="Proteomes" id="UP000638570">
    <property type="component" value="Unassembled WGS sequence"/>
</dbReference>
<reference evidence="10" key="1">
    <citation type="submission" date="2021-01" db="EMBL/GenBank/DDBJ databases">
        <title>Genome public.</title>
        <authorList>
            <person name="Liu C."/>
            <person name="Sun Q."/>
        </authorList>
    </citation>
    <scope>NUCLEOTIDE SEQUENCE [LARGE SCALE GENOMIC DNA]</scope>
    <source>
        <strain evidence="10">CGMCC 1.18722</strain>
    </source>
</reference>
<dbReference type="PANTHER" id="PTHR32089:SF120">
    <property type="entry name" value="METHYL-ACCEPTING CHEMOTAXIS PROTEIN TLPQ"/>
    <property type="match status" value="1"/>
</dbReference>
<evidence type="ECO:0000256" key="2">
    <source>
        <dbReference type="ARBA" id="ARBA00023224"/>
    </source>
</evidence>
<evidence type="ECO:0000256" key="6">
    <source>
        <dbReference type="SAM" id="Phobius"/>
    </source>
</evidence>
<keyword evidence="10" id="KW-1185">Reference proteome</keyword>
<feature type="domain" description="HAMP" evidence="8">
    <location>
        <begin position="187"/>
        <end position="240"/>
    </location>
</feature>